<evidence type="ECO:0000256" key="1">
    <source>
        <dbReference type="SAM" id="Coils"/>
    </source>
</evidence>
<feature type="coiled-coil region" evidence="1">
    <location>
        <begin position="43"/>
        <end position="132"/>
    </location>
</feature>
<sequence length="321" mass="36660">MSDFMDGMRSPGAIGVILGIVVLAGFGGLSTMVFDDRFNGDAAARLKAEIQEQKIEILTLENDIEVAERRIAQQQENEGVARELAVVEKSLQPLEERQKELAKAIEEEKVRIEEIGEELLSYRDEYRIYERKRAIGEIFDEIVLTTGKKLQQAEIKEIFADKIRFTTQFGSSSATWKELPESWRDRFQIGEGELEAHREMMTQSREQRAEKMVALRKERNASLRKMELKKSLERINRDLEASRVEMEKARANVAILKSKAGSLRNRAQDARIRGSVSTHSNEADKAEASAERLSAGVRLAQNKIKELEKEKARLERVLRDL</sequence>
<evidence type="ECO:0000313" key="5">
    <source>
        <dbReference type="Proteomes" id="UP000604083"/>
    </source>
</evidence>
<keyword evidence="3" id="KW-1133">Transmembrane helix</keyword>
<keyword evidence="5" id="KW-1185">Reference proteome</keyword>
<dbReference type="RefSeq" id="WP_200392711.1">
    <property type="nucleotide sequence ID" value="NZ_JAENIO010000046.1"/>
</dbReference>
<comment type="caution">
    <text evidence="4">The sequence shown here is derived from an EMBL/GenBank/DDBJ whole genome shotgun (WGS) entry which is preliminary data.</text>
</comment>
<dbReference type="Proteomes" id="UP000604083">
    <property type="component" value="Unassembled WGS sequence"/>
</dbReference>
<name>A0A934RW73_9BACT</name>
<gene>
    <name evidence="4" type="ORF">JIN78_14495</name>
</gene>
<keyword evidence="1" id="KW-0175">Coiled coil</keyword>
<reference evidence="4" key="1">
    <citation type="submission" date="2021-01" db="EMBL/GenBank/DDBJ databases">
        <title>Modified the classification status of verrucomicrobia.</title>
        <authorList>
            <person name="Feng X."/>
        </authorList>
    </citation>
    <scope>NUCLEOTIDE SEQUENCE</scope>
    <source>
        <strain evidence="4">KCTC 12986</strain>
    </source>
</reference>
<dbReference type="AlphaFoldDB" id="A0A934RW73"/>
<evidence type="ECO:0000313" key="4">
    <source>
        <dbReference type="EMBL" id="MBK1835275.1"/>
    </source>
</evidence>
<evidence type="ECO:0000256" key="2">
    <source>
        <dbReference type="SAM" id="MobiDB-lite"/>
    </source>
</evidence>
<feature type="transmembrane region" description="Helical" evidence="3">
    <location>
        <begin position="12"/>
        <end position="34"/>
    </location>
</feature>
<organism evidence="4 5">
    <name type="scientific">Roseibacillus ishigakijimensis</name>
    <dbReference type="NCBI Taxonomy" id="454146"/>
    <lineage>
        <taxon>Bacteria</taxon>
        <taxon>Pseudomonadati</taxon>
        <taxon>Verrucomicrobiota</taxon>
        <taxon>Verrucomicrobiia</taxon>
        <taxon>Verrucomicrobiales</taxon>
        <taxon>Verrucomicrobiaceae</taxon>
        <taxon>Roseibacillus</taxon>
    </lineage>
</organism>
<accession>A0A934RW73</accession>
<protein>
    <submittedName>
        <fullName evidence="4">Uncharacterized protein</fullName>
    </submittedName>
</protein>
<evidence type="ECO:0000256" key="3">
    <source>
        <dbReference type="SAM" id="Phobius"/>
    </source>
</evidence>
<dbReference type="EMBL" id="JAENIO010000046">
    <property type="protein sequence ID" value="MBK1835275.1"/>
    <property type="molecule type" value="Genomic_DNA"/>
</dbReference>
<proteinExistence type="predicted"/>
<feature type="region of interest" description="Disordered" evidence="2">
    <location>
        <begin position="266"/>
        <end position="289"/>
    </location>
</feature>
<keyword evidence="3" id="KW-0812">Transmembrane</keyword>
<keyword evidence="3" id="KW-0472">Membrane</keyword>